<dbReference type="AlphaFoldDB" id="A0A9P6FUR5"/>
<evidence type="ECO:0000313" key="3">
    <source>
        <dbReference type="Proteomes" id="UP000780801"/>
    </source>
</evidence>
<dbReference type="OrthoDB" id="2438613at2759"/>
<gene>
    <name evidence="2" type="ORF">BGW38_000703</name>
</gene>
<feature type="region of interest" description="Disordered" evidence="1">
    <location>
        <begin position="90"/>
        <end position="109"/>
    </location>
</feature>
<name>A0A9P6FUR5_9FUNG</name>
<dbReference type="Proteomes" id="UP000780801">
    <property type="component" value="Unassembled WGS sequence"/>
</dbReference>
<evidence type="ECO:0000313" key="2">
    <source>
        <dbReference type="EMBL" id="KAF9582067.1"/>
    </source>
</evidence>
<organism evidence="2 3">
    <name type="scientific">Lunasporangiospora selenospora</name>
    <dbReference type="NCBI Taxonomy" id="979761"/>
    <lineage>
        <taxon>Eukaryota</taxon>
        <taxon>Fungi</taxon>
        <taxon>Fungi incertae sedis</taxon>
        <taxon>Mucoromycota</taxon>
        <taxon>Mortierellomycotina</taxon>
        <taxon>Mortierellomycetes</taxon>
        <taxon>Mortierellales</taxon>
        <taxon>Mortierellaceae</taxon>
        <taxon>Lunasporangiospora</taxon>
    </lineage>
</organism>
<reference evidence="2" key="1">
    <citation type="journal article" date="2020" name="Fungal Divers.">
        <title>Resolving the Mortierellaceae phylogeny through synthesis of multi-gene phylogenetics and phylogenomics.</title>
        <authorList>
            <person name="Vandepol N."/>
            <person name="Liber J."/>
            <person name="Desiro A."/>
            <person name="Na H."/>
            <person name="Kennedy M."/>
            <person name="Barry K."/>
            <person name="Grigoriev I.V."/>
            <person name="Miller A.N."/>
            <person name="O'Donnell K."/>
            <person name="Stajich J.E."/>
            <person name="Bonito G."/>
        </authorList>
    </citation>
    <scope>NUCLEOTIDE SEQUENCE</scope>
    <source>
        <strain evidence="2">KOD1015</strain>
    </source>
</reference>
<sequence>MLGISTNYRLIKEEVEDSEDPIKVINGYLSLKNVARFVQRHKSEQQYNPFRTIGRAGDRVRYSHRTRRESKIHPPPSVMHQYEWKPWKEQPEYPESSKTTPQQSLRTKLTRGYPQRDENLRGMGQEHPTVTLNLRSLQNSVGAALQDDPHLAQIVIDCLRQAVRDANKVKRQFQEIVGRFIESLATSTLTISDREFLDHLCIRTKKPTGSSDEPEDIVSSLAQDDTEAPKAANTTESSQICFIGSIARFLYTGNEPHAPLAKRFWNRLKTMGILATNIPPTLSCMQRNGKIDPDISIEINEDISYIENFIALNRISGNSWKIIPISPMEDGFVSFTEYEFGTFFCNHPDLYYLMDAMSKDAFPNDSSWYLTPSGLVLDWMPRADFGILIKRFIAPIGIDTTDLSVRKRGKLGYRGAIKLLSHQEIRNHINTLRSKSFDPRKYSTKGYVLRGSIRTDGHRLQLLGFKLKELLSVKFKRYKKSILPDRQVSVTHLPHRG</sequence>
<keyword evidence="3" id="KW-1185">Reference proteome</keyword>
<feature type="region of interest" description="Disordered" evidence="1">
    <location>
        <begin position="59"/>
        <end position="83"/>
    </location>
</feature>
<accession>A0A9P6FUR5</accession>
<dbReference type="EMBL" id="JAABOA010001201">
    <property type="protein sequence ID" value="KAF9582067.1"/>
    <property type="molecule type" value="Genomic_DNA"/>
</dbReference>
<proteinExistence type="predicted"/>
<feature type="compositionally biased region" description="Polar residues" evidence="1">
    <location>
        <begin position="96"/>
        <end position="107"/>
    </location>
</feature>
<evidence type="ECO:0000256" key="1">
    <source>
        <dbReference type="SAM" id="MobiDB-lite"/>
    </source>
</evidence>
<comment type="caution">
    <text evidence="2">The sequence shown here is derived from an EMBL/GenBank/DDBJ whole genome shotgun (WGS) entry which is preliminary data.</text>
</comment>
<protein>
    <submittedName>
        <fullName evidence="2">Uncharacterized protein</fullName>
    </submittedName>
</protein>